<evidence type="ECO:0000256" key="5">
    <source>
        <dbReference type="ARBA" id="ARBA00022692"/>
    </source>
</evidence>
<dbReference type="Gene3D" id="1.10.630.10">
    <property type="entry name" value="Cytochrome P450"/>
    <property type="match status" value="1"/>
</dbReference>
<dbReference type="GO" id="GO:0005506">
    <property type="term" value="F:iron ion binding"/>
    <property type="evidence" value="ECO:0007669"/>
    <property type="project" value="InterPro"/>
</dbReference>
<keyword evidence="14" id="KW-1185">Reference proteome</keyword>
<keyword evidence="5" id="KW-0812">Transmembrane</keyword>
<evidence type="ECO:0000256" key="7">
    <source>
        <dbReference type="ARBA" id="ARBA00022989"/>
    </source>
</evidence>
<dbReference type="InterPro" id="IPR002401">
    <property type="entry name" value="Cyt_P450_E_grp-I"/>
</dbReference>
<name>A0A2H5PTF2_CITUN</name>
<evidence type="ECO:0000313" key="13">
    <source>
        <dbReference type="EMBL" id="GAY55658.1"/>
    </source>
</evidence>
<protein>
    <recommendedName>
        <fullName evidence="15">Cytochrome P450</fullName>
    </recommendedName>
</protein>
<evidence type="ECO:0000313" key="14">
    <source>
        <dbReference type="Proteomes" id="UP000236630"/>
    </source>
</evidence>
<keyword evidence="11" id="KW-0472">Membrane</keyword>
<proteinExistence type="inferred from homology"/>
<evidence type="ECO:0000256" key="12">
    <source>
        <dbReference type="PIRSR" id="PIRSR602401-1"/>
    </source>
</evidence>
<organism evidence="13 14">
    <name type="scientific">Citrus unshiu</name>
    <name type="common">Satsuma mandarin</name>
    <name type="synonym">Citrus nobilis var. unshiu</name>
    <dbReference type="NCBI Taxonomy" id="55188"/>
    <lineage>
        <taxon>Eukaryota</taxon>
        <taxon>Viridiplantae</taxon>
        <taxon>Streptophyta</taxon>
        <taxon>Embryophyta</taxon>
        <taxon>Tracheophyta</taxon>
        <taxon>Spermatophyta</taxon>
        <taxon>Magnoliopsida</taxon>
        <taxon>eudicotyledons</taxon>
        <taxon>Gunneridae</taxon>
        <taxon>Pentapetalae</taxon>
        <taxon>rosids</taxon>
        <taxon>malvids</taxon>
        <taxon>Sapindales</taxon>
        <taxon>Rutaceae</taxon>
        <taxon>Aurantioideae</taxon>
        <taxon>Citrus</taxon>
    </lineage>
</organism>
<evidence type="ECO:0000256" key="9">
    <source>
        <dbReference type="ARBA" id="ARBA00023004"/>
    </source>
</evidence>
<dbReference type="GO" id="GO:0020037">
    <property type="term" value="F:heme binding"/>
    <property type="evidence" value="ECO:0007669"/>
    <property type="project" value="InterPro"/>
</dbReference>
<dbReference type="EMBL" id="BDQV01000123">
    <property type="protein sequence ID" value="GAY55658.1"/>
    <property type="molecule type" value="Genomic_DNA"/>
</dbReference>
<dbReference type="PANTHER" id="PTHR24298:SF743">
    <property type="entry name" value="CYTOCHROME P450 93A2-LIKE"/>
    <property type="match status" value="1"/>
</dbReference>
<keyword evidence="4 12" id="KW-0349">Heme</keyword>
<dbReference type="GO" id="GO:0016709">
    <property type="term" value="F:oxidoreductase activity, acting on paired donors, with incorporation or reduction of molecular oxygen, NAD(P)H as one donor, and incorporation of one atom of oxygen"/>
    <property type="evidence" value="ECO:0007669"/>
    <property type="project" value="TreeGrafter"/>
</dbReference>
<evidence type="ECO:0000256" key="11">
    <source>
        <dbReference type="ARBA" id="ARBA00023136"/>
    </source>
</evidence>
<evidence type="ECO:0000256" key="1">
    <source>
        <dbReference type="ARBA" id="ARBA00001971"/>
    </source>
</evidence>
<comment type="similarity">
    <text evidence="3">Belongs to the cytochrome P450 family.</text>
</comment>
<dbReference type="InterPro" id="IPR001128">
    <property type="entry name" value="Cyt_P450"/>
</dbReference>
<evidence type="ECO:0000256" key="4">
    <source>
        <dbReference type="ARBA" id="ARBA00022617"/>
    </source>
</evidence>
<feature type="binding site" description="axial binding residue" evidence="12">
    <location>
        <position position="528"/>
    </location>
    <ligand>
        <name>heme</name>
        <dbReference type="ChEBI" id="CHEBI:30413"/>
    </ligand>
    <ligandPart>
        <name>Fe</name>
        <dbReference type="ChEBI" id="CHEBI:18248"/>
    </ligandPart>
</feature>
<dbReference type="PANTHER" id="PTHR24298">
    <property type="entry name" value="FLAVONOID 3'-MONOOXYGENASE-RELATED"/>
    <property type="match status" value="1"/>
</dbReference>
<reference evidence="13 14" key="1">
    <citation type="journal article" date="2017" name="Front. Genet.">
        <title>Draft sequencing of the heterozygous diploid genome of Satsuma (Citrus unshiu Marc.) using a hybrid assembly approach.</title>
        <authorList>
            <person name="Shimizu T."/>
            <person name="Tanizawa Y."/>
            <person name="Mochizuki T."/>
            <person name="Nagasaki H."/>
            <person name="Yoshioka T."/>
            <person name="Toyoda A."/>
            <person name="Fujiyama A."/>
            <person name="Kaminuma E."/>
            <person name="Nakamura Y."/>
        </authorList>
    </citation>
    <scope>NUCLEOTIDE SEQUENCE [LARGE SCALE GENOMIC DNA]</scope>
    <source>
        <strain evidence="14">cv. Miyagawa wase</strain>
    </source>
</reference>
<keyword evidence="10" id="KW-0503">Monooxygenase</keyword>
<sequence length="595" mass="67946">MLVPNNELGDEGRNDLHKDDLSVKPFTVSFFWANHWSIKHMIDRVIASTSVKETRFDKENCYTILKESLVNGFCHLGHPETFNALMTPNSNVVVCWLIKTFTKSRSIDLLPPSPPALPIVGHLYLLSSKLPESLQTLAHRYGPLMRIRIGASTFFVVSNATIAKEIFKTHDINFSSRYESGPSAYNIYRGTGFITGPYGAYYRFMRKLCATELFAGPQMDRYNKLREQEIERLLKSLMKSSREGKPCDLGLELAAMANNLTFRMIVNRRFCENNGSEAKRMRDSIVEIMELATKFGINELFGFLNKIDLFGNGKNLKDAMWRYDELIEEIMKGYEENEMNDRENEDKDMMDILLETYRDPDDEVKLTRNQIKHFLLELFMASVDSTSAAVQWAIAELINHPDVFKKLRDEIKSIVGSSRLVKESDVPKLPYLQAVVKESLRLHPPGPIIHRQCTNDCKINGYDITAKTKTLINIHAIMRDPEIWKEPNEFIPERFVVNFSQMNDRDDQMEMRGQDFSYIPFGGGRRGCSGVSLAYTVMHATIGAFVQCFDWKVKGGEKVDISVGLGFAGAMAVPLICYPITRFDPFLAYLPDQAF</sequence>
<dbReference type="PRINTS" id="PR00463">
    <property type="entry name" value="EP450I"/>
</dbReference>
<evidence type="ECO:0000256" key="3">
    <source>
        <dbReference type="ARBA" id="ARBA00010617"/>
    </source>
</evidence>
<dbReference type="Proteomes" id="UP000236630">
    <property type="component" value="Unassembled WGS sequence"/>
</dbReference>
<keyword evidence="7" id="KW-1133">Transmembrane helix</keyword>
<comment type="subcellular location">
    <subcellularLocation>
        <location evidence="2">Membrane</location>
        <topology evidence="2">Single-pass membrane protein</topology>
    </subcellularLocation>
</comment>
<dbReference type="Pfam" id="PF00067">
    <property type="entry name" value="p450"/>
    <property type="match status" value="1"/>
</dbReference>
<gene>
    <name evidence="13" type="ORF">CUMW_165910</name>
</gene>
<dbReference type="SUPFAM" id="SSF48264">
    <property type="entry name" value="Cytochrome P450"/>
    <property type="match status" value="1"/>
</dbReference>
<evidence type="ECO:0008006" key="15">
    <source>
        <dbReference type="Google" id="ProtNLM"/>
    </source>
</evidence>
<evidence type="ECO:0000256" key="10">
    <source>
        <dbReference type="ARBA" id="ARBA00023033"/>
    </source>
</evidence>
<keyword evidence="9 12" id="KW-0408">Iron</keyword>
<dbReference type="InterPro" id="IPR036396">
    <property type="entry name" value="Cyt_P450_sf"/>
</dbReference>
<dbReference type="PRINTS" id="PR00385">
    <property type="entry name" value="P450"/>
</dbReference>
<dbReference type="STRING" id="55188.A0A2H5PTF2"/>
<dbReference type="InterPro" id="IPR051103">
    <property type="entry name" value="Plant_metabolite_P450s"/>
</dbReference>
<evidence type="ECO:0000256" key="6">
    <source>
        <dbReference type="ARBA" id="ARBA00022723"/>
    </source>
</evidence>
<dbReference type="GO" id="GO:0016020">
    <property type="term" value="C:membrane"/>
    <property type="evidence" value="ECO:0007669"/>
    <property type="project" value="UniProtKB-SubCell"/>
</dbReference>
<accession>A0A2H5PTF2</accession>
<evidence type="ECO:0000256" key="2">
    <source>
        <dbReference type="ARBA" id="ARBA00004167"/>
    </source>
</evidence>
<dbReference type="FunFam" id="1.10.630.10:FF:000019">
    <property type="entry name" value="Cytochrome P450 family protein"/>
    <property type="match status" value="1"/>
</dbReference>
<evidence type="ECO:0000256" key="8">
    <source>
        <dbReference type="ARBA" id="ARBA00023002"/>
    </source>
</evidence>
<dbReference type="AlphaFoldDB" id="A0A2H5PTF2"/>
<comment type="cofactor">
    <cofactor evidence="1 12">
        <name>heme</name>
        <dbReference type="ChEBI" id="CHEBI:30413"/>
    </cofactor>
</comment>
<comment type="caution">
    <text evidence="13">The sequence shown here is derived from an EMBL/GenBank/DDBJ whole genome shotgun (WGS) entry which is preliminary data.</text>
</comment>
<keyword evidence="6 12" id="KW-0479">Metal-binding</keyword>
<keyword evidence="8" id="KW-0560">Oxidoreductase</keyword>